<dbReference type="OrthoDB" id="10577790at2759"/>
<evidence type="ECO:0000313" key="1">
    <source>
        <dbReference type="EMBL" id="KAF2767063.1"/>
    </source>
</evidence>
<proteinExistence type="predicted"/>
<keyword evidence="2" id="KW-1185">Reference proteome</keyword>
<reference evidence="1" key="1">
    <citation type="journal article" date="2020" name="Stud. Mycol.">
        <title>101 Dothideomycetes genomes: a test case for predicting lifestyles and emergence of pathogens.</title>
        <authorList>
            <person name="Haridas S."/>
            <person name="Albert R."/>
            <person name="Binder M."/>
            <person name="Bloem J."/>
            <person name="Labutti K."/>
            <person name="Salamov A."/>
            <person name="Andreopoulos B."/>
            <person name="Baker S."/>
            <person name="Barry K."/>
            <person name="Bills G."/>
            <person name="Bluhm B."/>
            <person name="Cannon C."/>
            <person name="Castanera R."/>
            <person name="Culley D."/>
            <person name="Daum C."/>
            <person name="Ezra D."/>
            <person name="Gonzalez J."/>
            <person name="Henrissat B."/>
            <person name="Kuo A."/>
            <person name="Liang C."/>
            <person name="Lipzen A."/>
            <person name="Lutzoni F."/>
            <person name="Magnuson J."/>
            <person name="Mondo S."/>
            <person name="Nolan M."/>
            <person name="Ohm R."/>
            <person name="Pangilinan J."/>
            <person name="Park H.-J."/>
            <person name="Ramirez L."/>
            <person name="Alfaro M."/>
            <person name="Sun H."/>
            <person name="Tritt A."/>
            <person name="Yoshinaga Y."/>
            <person name="Zwiers L.-H."/>
            <person name="Turgeon B."/>
            <person name="Goodwin S."/>
            <person name="Spatafora J."/>
            <person name="Crous P."/>
            <person name="Grigoriev I."/>
        </authorList>
    </citation>
    <scope>NUCLEOTIDE SEQUENCE</scope>
    <source>
        <strain evidence="1">CBS 116005</strain>
    </source>
</reference>
<gene>
    <name evidence="1" type="ORF">EJ03DRAFT_161466</name>
</gene>
<dbReference type="Proteomes" id="UP000799436">
    <property type="component" value="Unassembled WGS sequence"/>
</dbReference>
<protein>
    <submittedName>
        <fullName evidence="1">Uncharacterized protein</fullName>
    </submittedName>
</protein>
<name>A0A6G1L2A4_9PEZI</name>
<dbReference type="EMBL" id="ML995861">
    <property type="protein sequence ID" value="KAF2767063.1"/>
    <property type="molecule type" value="Genomic_DNA"/>
</dbReference>
<sequence length="119" mass="12597">MKCCGTIALTTHALVAGTCRMFQGTFGDAAVTKSRTESKDVVIIDVGLGAGYRELRANSACGLLDTPPRSIRTPPRSRLLLSVGLFQHATGPPTPGNERPRFACCPFIDHHDGMAATGL</sequence>
<organism evidence="1 2">
    <name type="scientific">Teratosphaeria nubilosa</name>
    <dbReference type="NCBI Taxonomy" id="161662"/>
    <lineage>
        <taxon>Eukaryota</taxon>
        <taxon>Fungi</taxon>
        <taxon>Dikarya</taxon>
        <taxon>Ascomycota</taxon>
        <taxon>Pezizomycotina</taxon>
        <taxon>Dothideomycetes</taxon>
        <taxon>Dothideomycetidae</taxon>
        <taxon>Mycosphaerellales</taxon>
        <taxon>Teratosphaeriaceae</taxon>
        <taxon>Teratosphaeria</taxon>
    </lineage>
</organism>
<dbReference type="AlphaFoldDB" id="A0A6G1L2A4"/>
<evidence type="ECO:0000313" key="2">
    <source>
        <dbReference type="Proteomes" id="UP000799436"/>
    </source>
</evidence>
<accession>A0A6G1L2A4</accession>